<reference evidence="2" key="1">
    <citation type="submission" date="2018-05" db="EMBL/GenBank/DDBJ databases">
        <authorList>
            <person name="Li X."/>
        </authorList>
    </citation>
    <scope>NUCLEOTIDE SEQUENCE [LARGE SCALE GENOMIC DNA]</scope>
    <source>
        <strain evidence="2">LX32</strain>
    </source>
</reference>
<protein>
    <submittedName>
        <fullName evidence="1">Uncharacterized protein</fullName>
    </submittedName>
</protein>
<evidence type="ECO:0000313" key="1">
    <source>
        <dbReference type="EMBL" id="RAK56270.1"/>
    </source>
</evidence>
<dbReference type="OrthoDB" id="7630914at2"/>
<dbReference type="Proteomes" id="UP000249254">
    <property type="component" value="Unassembled WGS sequence"/>
</dbReference>
<keyword evidence="2" id="KW-1185">Reference proteome</keyword>
<organism evidence="1 2">
    <name type="scientific">Phenylobacterium soli</name>
    <dbReference type="NCBI Taxonomy" id="2170551"/>
    <lineage>
        <taxon>Bacteria</taxon>
        <taxon>Pseudomonadati</taxon>
        <taxon>Pseudomonadota</taxon>
        <taxon>Alphaproteobacteria</taxon>
        <taxon>Caulobacterales</taxon>
        <taxon>Caulobacteraceae</taxon>
        <taxon>Phenylobacterium</taxon>
    </lineage>
</organism>
<dbReference type="AlphaFoldDB" id="A0A328AMY4"/>
<evidence type="ECO:0000313" key="2">
    <source>
        <dbReference type="Proteomes" id="UP000249254"/>
    </source>
</evidence>
<comment type="caution">
    <text evidence="1">The sequence shown here is derived from an EMBL/GenBank/DDBJ whole genome shotgun (WGS) entry which is preliminary data.</text>
</comment>
<accession>A0A328AMY4</accession>
<gene>
    <name evidence="1" type="ORF">DJ017_08040</name>
</gene>
<proteinExistence type="predicted"/>
<dbReference type="EMBL" id="QFYQ01000001">
    <property type="protein sequence ID" value="RAK56270.1"/>
    <property type="molecule type" value="Genomic_DNA"/>
</dbReference>
<name>A0A328AMY4_9CAUL</name>
<sequence length="262" mass="27613">MTAAGSRCGLFTPDLARALAAAAAQARGAALRAGASAEEIAQTERIARGRAAGADCRSKDVTVAADRVRQAFAGFSRVNRIAYPGDVAGWQADRYVSAANPWRLKQDTAFGADRMSFGLAGREDAPALLAVGRFADGAQPYAARLVMRDEGRSAGPYLQRVSLGATTGLPLARRMPPPAALTSVMAEARQPAGRDLLPKDQAGKAPAWAFRFPAPAARALAALDPREAIAVDFLFPGDRVRRAYVEVGDFAAGRAFVQMTAR</sequence>